<keyword evidence="5 8" id="KW-0812">Transmembrane</keyword>
<comment type="caution">
    <text evidence="9">The sequence shown here is derived from an EMBL/GenBank/DDBJ whole genome shotgun (WGS) entry which is preliminary data.</text>
</comment>
<feature type="transmembrane region" description="Helical" evidence="8">
    <location>
        <begin position="229"/>
        <end position="257"/>
    </location>
</feature>
<feature type="transmembrane region" description="Helical" evidence="8">
    <location>
        <begin position="123"/>
        <end position="143"/>
    </location>
</feature>
<evidence type="ECO:0000256" key="1">
    <source>
        <dbReference type="ARBA" id="ARBA00004651"/>
    </source>
</evidence>
<keyword evidence="10" id="KW-1185">Reference proteome</keyword>
<evidence type="ECO:0000256" key="2">
    <source>
        <dbReference type="ARBA" id="ARBA00008821"/>
    </source>
</evidence>
<feature type="transmembrane region" description="Helical" evidence="8">
    <location>
        <begin position="370"/>
        <end position="390"/>
    </location>
</feature>
<dbReference type="EMBL" id="LJIX01000006">
    <property type="protein sequence ID" value="KQL19416.1"/>
    <property type="molecule type" value="Genomic_DNA"/>
</dbReference>
<comment type="similarity">
    <text evidence="2">Belongs to the nucleobase:cation symporter-2 (NCS2) (TC 2.A.40) family.</text>
</comment>
<dbReference type="InterPro" id="IPR017588">
    <property type="entry name" value="UacT-like"/>
</dbReference>
<evidence type="ECO:0000256" key="8">
    <source>
        <dbReference type="SAM" id="Phobius"/>
    </source>
</evidence>
<feature type="transmembrane region" description="Helical" evidence="8">
    <location>
        <begin position="20"/>
        <end position="38"/>
    </location>
</feature>
<comment type="subcellular location">
    <subcellularLocation>
        <location evidence="1">Cell membrane</location>
        <topology evidence="1">Multi-pass membrane protein</topology>
    </subcellularLocation>
</comment>
<feature type="transmembrane region" description="Helical" evidence="8">
    <location>
        <begin position="71"/>
        <end position="90"/>
    </location>
</feature>
<dbReference type="RefSeq" id="WP_053475949.1">
    <property type="nucleotide sequence ID" value="NZ_CP085712.1"/>
</dbReference>
<evidence type="ECO:0000313" key="10">
    <source>
        <dbReference type="Proteomes" id="UP000050996"/>
    </source>
</evidence>
<dbReference type="NCBIfam" id="TIGR03173">
    <property type="entry name" value="pbuX"/>
    <property type="match status" value="1"/>
</dbReference>
<name>A0A0Q3QP86_9BACI</name>
<evidence type="ECO:0000256" key="6">
    <source>
        <dbReference type="ARBA" id="ARBA00022989"/>
    </source>
</evidence>
<feature type="transmembrane region" description="Helical" evidence="8">
    <location>
        <begin position="335"/>
        <end position="358"/>
    </location>
</feature>
<dbReference type="GO" id="GO:0042907">
    <property type="term" value="F:xanthine transmembrane transporter activity"/>
    <property type="evidence" value="ECO:0007669"/>
    <property type="project" value="TreeGrafter"/>
</dbReference>
<sequence length="444" mass="46988">MSLEKLNSWKVGTLGFQHVLAMYAGAVIVPLIVGPAIGLNAEQLAYLISIDLFTCGIATLLQVIGGKHFGIRLPVILGCTFTAVGPMIAIGNMQGITAIYGAIIASGIIVMILSQFMSKIMRFFPPIVTGSVVAIIGVSLIPVAMNNAAGGQGAPSFGSLENLFLATLTLVLIIVMNRFFKGYMRAISVLLSLIAGTIVAYFMGIVSFAEVSNASWFHIVQPFYFGFPTFNVSAILTMTLVAIVSMIESTGVFLALGDVCERKLDSKDIKKGLRAEGLAVVIGGIFNSFPYTSFSQNVGLVALTKVKTRNVVIAAGVILMILGLLPKVAALTTIIPMAVLGGAMIPMFGMVISSGIRMLSSVDFSKNENLLIVACSIGIGLGSAVVPAIFGNLPESVRLLVENGIVVGSLTAILLNLVFNYKEINSSKNEQFEQLKNDHSIDVI</sequence>
<dbReference type="PANTHER" id="PTHR42810">
    <property type="entry name" value="PURINE PERMEASE C1399.01C-RELATED"/>
    <property type="match status" value="1"/>
</dbReference>
<protein>
    <submittedName>
        <fullName evidence="9">Xanthine permease</fullName>
    </submittedName>
</protein>
<feature type="transmembrane region" description="Helical" evidence="8">
    <location>
        <begin position="163"/>
        <end position="180"/>
    </location>
</feature>
<feature type="transmembrane region" description="Helical" evidence="8">
    <location>
        <begin position="311"/>
        <end position="329"/>
    </location>
</feature>
<dbReference type="AlphaFoldDB" id="A0A0Q3QP86"/>
<dbReference type="PANTHER" id="PTHR42810:SF4">
    <property type="entry name" value="URIC ACID TRANSPORTER UACT"/>
    <property type="match status" value="1"/>
</dbReference>
<dbReference type="STRING" id="1637975.AN957_13135"/>
<proteinExistence type="inferred from homology"/>
<evidence type="ECO:0000256" key="5">
    <source>
        <dbReference type="ARBA" id="ARBA00022692"/>
    </source>
</evidence>
<keyword evidence="3" id="KW-0813">Transport</keyword>
<evidence type="ECO:0000313" key="9">
    <source>
        <dbReference type="EMBL" id="KQL19416.1"/>
    </source>
</evidence>
<keyword evidence="7 8" id="KW-0472">Membrane</keyword>
<dbReference type="GO" id="GO:0005886">
    <property type="term" value="C:plasma membrane"/>
    <property type="evidence" value="ECO:0007669"/>
    <property type="project" value="UniProtKB-SubCell"/>
</dbReference>
<dbReference type="PATRIC" id="fig|1637975.4.peg.2470"/>
<dbReference type="Pfam" id="PF00860">
    <property type="entry name" value="Xan_ur_permease"/>
    <property type="match status" value="1"/>
</dbReference>
<dbReference type="InterPro" id="IPR006042">
    <property type="entry name" value="Xan_ur_permease"/>
</dbReference>
<dbReference type="PROSITE" id="PS01116">
    <property type="entry name" value="XANTH_URACIL_PERMASE"/>
    <property type="match status" value="1"/>
</dbReference>
<dbReference type="Proteomes" id="UP000050996">
    <property type="component" value="Unassembled WGS sequence"/>
</dbReference>
<feature type="transmembrane region" description="Helical" evidence="8">
    <location>
        <begin position="396"/>
        <end position="419"/>
    </location>
</feature>
<keyword evidence="6 8" id="KW-1133">Transmembrane helix</keyword>
<organism evidence="9 10">
    <name type="scientific">Cytobacillus solani</name>
    <dbReference type="NCBI Taxonomy" id="1637975"/>
    <lineage>
        <taxon>Bacteria</taxon>
        <taxon>Bacillati</taxon>
        <taxon>Bacillota</taxon>
        <taxon>Bacilli</taxon>
        <taxon>Bacillales</taxon>
        <taxon>Bacillaceae</taxon>
        <taxon>Cytobacillus</taxon>
    </lineage>
</organism>
<feature type="transmembrane region" description="Helical" evidence="8">
    <location>
        <begin position="44"/>
        <end position="64"/>
    </location>
</feature>
<feature type="transmembrane region" description="Helical" evidence="8">
    <location>
        <begin position="187"/>
        <end position="209"/>
    </location>
</feature>
<reference evidence="9 10" key="1">
    <citation type="submission" date="2015-09" db="EMBL/GenBank/DDBJ databases">
        <title>Genome sequencing project for genomic taxonomy and phylogenomics of Bacillus-like bacteria.</title>
        <authorList>
            <person name="Liu B."/>
            <person name="Wang J."/>
            <person name="Zhu Y."/>
            <person name="Liu G."/>
            <person name="Chen Q."/>
            <person name="Chen Z."/>
            <person name="Lan J."/>
            <person name="Che J."/>
            <person name="Ge C."/>
            <person name="Shi H."/>
            <person name="Pan Z."/>
            <person name="Liu X."/>
        </authorList>
    </citation>
    <scope>NUCLEOTIDE SEQUENCE [LARGE SCALE GENOMIC DNA]</scope>
    <source>
        <strain evidence="9 10">FJAT-18043</strain>
    </source>
</reference>
<accession>A0A0Q3QP86</accession>
<dbReference type="NCBIfam" id="NF037981">
    <property type="entry name" value="NCS2_1"/>
    <property type="match status" value="1"/>
</dbReference>
<gene>
    <name evidence="9" type="ORF">AN957_13135</name>
</gene>
<evidence type="ECO:0000256" key="4">
    <source>
        <dbReference type="ARBA" id="ARBA00022475"/>
    </source>
</evidence>
<evidence type="ECO:0000256" key="7">
    <source>
        <dbReference type="ARBA" id="ARBA00023136"/>
    </source>
</evidence>
<keyword evidence="4" id="KW-1003">Cell membrane</keyword>
<dbReference type="NCBIfam" id="TIGR00801">
    <property type="entry name" value="ncs2"/>
    <property type="match status" value="1"/>
</dbReference>
<dbReference type="InterPro" id="IPR006043">
    <property type="entry name" value="NCS2"/>
</dbReference>
<feature type="transmembrane region" description="Helical" evidence="8">
    <location>
        <begin position="96"/>
        <end position="116"/>
    </location>
</feature>
<evidence type="ECO:0000256" key="3">
    <source>
        <dbReference type="ARBA" id="ARBA00022448"/>
    </source>
</evidence>